<accession>A0A0D6LWU6</accession>
<keyword evidence="2" id="KW-1185">Reference proteome</keyword>
<sequence length="194" mass="21926">MADDGCAGNEVNDGRLADALKARILLMVGGVVGLHKLYLEQVPEAFVYISTGGNSPALTYSPPSSSDSRKNKPWWELDLVGRAPAWADMAAVFIVDLMYQEMRVLEKRSKIEPLKWVLWRMYLIAKFDAPAFISHEELRSICAKWVKEQAAMRGKRDPSERGKGARDYRFLGTARACDNYSSKENYQVLYLVTE</sequence>
<protein>
    <submittedName>
        <fullName evidence="1">Uncharacterized protein</fullName>
    </submittedName>
</protein>
<dbReference type="AlphaFoldDB" id="A0A0D6LWU6"/>
<evidence type="ECO:0000313" key="2">
    <source>
        <dbReference type="Proteomes" id="UP000054495"/>
    </source>
</evidence>
<name>A0A0D6LWU6_9BILA</name>
<dbReference type="Proteomes" id="UP000054495">
    <property type="component" value="Unassembled WGS sequence"/>
</dbReference>
<proteinExistence type="predicted"/>
<gene>
    <name evidence="1" type="ORF">ANCCEY_08806</name>
</gene>
<organism evidence="1 2">
    <name type="scientific">Ancylostoma ceylanicum</name>
    <dbReference type="NCBI Taxonomy" id="53326"/>
    <lineage>
        <taxon>Eukaryota</taxon>
        <taxon>Metazoa</taxon>
        <taxon>Ecdysozoa</taxon>
        <taxon>Nematoda</taxon>
        <taxon>Chromadorea</taxon>
        <taxon>Rhabditida</taxon>
        <taxon>Rhabditina</taxon>
        <taxon>Rhabditomorpha</taxon>
        <taxon>Strongyloidea</taxon>
        <taxon>Ancylostomatidae</taxon>
        <taxon>Ancylostomatinae</taxon>
        <taxon>Ancylostoma</taxon>
    </lineage>
</organism>
<reference evidence="1 2" key="1">
    <citation type="submission" date="2013-05" db="EMBL/GenBank/DDBJ databases">
        <title>Draft genome of the parasitic nematode Anyclostoma ceylanicum.</title>
        <authorList>
            <person name="Mitreva M."/>
        </authorList>
    </citation>
    <scope>NUCLEOTIDE SEQUENCE [LARGE SCALE GENOMIC DNA]</scope>
</reference>
<dbReference type="EMBL" id="KE125067">
    <property type="protein sequence ID" value="EPB72102.1"/>
    <property type="molecule type" value="Genomic_DNA"/>
</dbReference>
<evidence type="ECO:0000313" key="1">
    <source>
        <dbReference type="EMBL" id="EPB72102.1"/>
    </source>
</evidence>